<keyword evidence="6 7" id="KW-0560">Oxidoreductase</keyword>
<dbReference type="EMBL" id="JBHSMI010000025">
    <property type="protein sequence ID" value="MFC5403654.1"/>
    <property type="molecule type" value="Genomic_DNA"/>
</dbReference>
<dbReference type="PANTHER" id="PTHR48069">
    <property type="entry name" value="DIHYDROFOLATE REDUCTASE"/>
    <property type="match status" value="1"/>
</dbReference>
<gene>
    <name evidence="9" type="ORF">ACFPOF_13000</name>
</gene>
<evidence type="ECO:0000256" key="4">
    <source>
        <dbReference type="ARBA" id="ARBA00022563"/>
    </source>
</evidence>
<comment type="catalytic activity">
    <reaction evidence="7">
        <text>(6S)-5,6,7,8-tetrahydrofolate + NADP(+) = 7,8-dihydrofolate + NADPH + H(+)</text>
        <dbReference type="Rhea" id="RHEA:15009"/>
        <dbReference type="ChEBI" id="CHEBI:15378"/>
        <dbReference type="ChEBI" id="CHEBI:57451"/>
        <dbReference type="ChEBI" id="CHEBI:57453"/>
        <dbReference type="ChEBI" id="CHEBI:57783"/>
        <dbReference type="ChEBI" id="CHEBI:58349"/>
        <dbReference type="EC" id="1.5.1.3"/>
    </reaction>
</comment>
<dbReference type="InterPro" id="IPR012259">
    <property type="entry name" value="DHFR"/>
</dbReference>
<evidence type="ECO:0000256" key="7">
    <source>
        <dbReference type="PIRNR" id="PIRNR000194"/>
    </source>
</evidence>
<dbReference type="PANTHER" id="PTHR48069:SF3">
    <property type="entry name" value="DIHYDROFOLATE REDUCTASE"/>
    <property type="match status" value="1"/>
</dbReference>
<evidence type="ECO:0000256" key="5">
    <source>
        <dbReference type="ARBA" id="ARBA00022857"/>
    </source>
</evidence>
<comment type="caution">
    <text evidence="9">The sequence shown here is derived from an EMBL/GenBank/DDBJ whole genome shotgun (WGS) entry which is preliminary data.</text>
</comment>
<proteinExistence type="inferred from homology"/>
<dbReference type="Proteomes" id="UP001596113">
    <property type="component" value="Unassembled WGS sequence"/>
</dbReference>
<dbReference type="PIRSF" id="PIRSF000194">
    <property type="entry name" value="DHFR"/>
    <property type="match status" value="1"/>
</dbReference>
<keyword evidence="5 7" id="KW-0521">NADP</keyword>
<dbReference type="GO" id="GO:0004146">
    <property type="term" value="F:dihydrofolate reductase activity"/>
    <property type="evidence" value="ECO:0007669"/>
    <property type="project" value="UniProtKB-EC"/>
</dbReference>
<accession>A0ABW0HSX0</accession>
<evidence type="ECO:0000259" key="8">
    <source>
        <dbReference type="PROSITE" id="PS51330"/>
    </source>
</evidence>
<comment type="similarity">
    <text evidence="2 7">Belongs to the dihydrofolate reductase family.</text>
</comment>
<dbReference type="PRINTS" id="PR00070">
    <property type="entry name" value="DHFR"/>
</dbReference>
<evidence type="ECO:0000313" key="10">
    <source>
        <dbReference type="Proteomes" id="UP001596113"/>
    </source>
</evidence>
<evidence type="ECO:0000256" key="6">
    <source>
        <dbReference type="ARBA" id="ARBA00023002"/>
    </source>
</evidence>
<comment type="function">
    <text evidence="7">Key enzyme in folate metabolism. Catalyzes an essential reaction for de novo glycine and purine synthesis, and for DNA precursor synthesis.</text>
</comment>
<dbReference type="PROSITE" id="PS51330">
    <property type="entry name" value="DHFR_2"/>
    <property type="match status" value="1"/>
</dbReference>
<keyword evidence="4 7" id="KW-0554">One-carbon metabolism</keyword>
<evidence type="ECO:0000313" key="9">
    <source>
        <dbReference type="EMBL" id="MFC5403654.1"/>
    </source>
</evidence>
<name>A0ABW0HSX0_9BACL</name>
<protein>
    <recommendedName>
        <fullName evidence="3 7">Dihydrofolate reductase</fullName>
        <ecNumber evidence="3 7">1.5.1.3</ecNumber>
    </recommendedName>
</protein>
<dbReference type="InterPro" id="IPR024072">
    <property type="entry name" value="DHFR-like_dom_sf"/>
</dbReference>
<organism evidence="9 10">
    <name type="scientific">Cohnella soli</name>
    <dbReference type="NCBI Taxonomy" id="425005"/>
    <lineage>
        <taxon>Bacteria</taxon>
        <taxon>Bacillati</taxon>
        <taxon>Bacillota</taxon>
        <taxon>Bacilli</taxon>
        <taxon>Bacillales</taxon>
        <taxon>Paenibacillaceae</taxon>
        <taxon>Cohnella</taxon>
    </lineage>
</organism>
<dbReference type="Pfam" id="PF00186">
    <property type="entry name" value="DHFR_1"/>
    <property type="match status" value="1"/>
</dbReference>
<dbReference type="RefSeq" id="WP_378133231.1">
    <property type="nucleotide sequence ID" value="NZ_JBHSMI010000025.1"/>
</dbReference>
<evidence type="ECO:0000256" key="3">
    <source>
        <dbReference type="ARBA" id="ARBA00012856"/>
    </source>
</evidence>
<sequence>MTVTLIAAVASNGVIGNNNELIWRLPADMKYFKQQTIGKPVLMGRKTFESLGRPLKDRTNVILSRNLTDAPEGCVLVGSLDEALSRYADEELMIIGGAEIYAQSLKHADRLLLTEIGQSFEGDAYFPTFDRTQWKLVSRTEGVQDDKNTLPYAFCVYERE</sequence>
<feature type="domain" description="DHFR" evidence="8">
    <location>
        <begin position="2"/>
        <end position="159"/>
    </location>
</feature>
<dbReference type="InterPro" id="IPR001796">
    <property type="entry name" value="DHFR_dom"/>
</dbReference>
<dbReference type="Gene3D" id="3.40.430.10">
    <property type="entry name" value="Dihydrofolate Reductase, subunit A"/>
    <property type="match status" value="1"/>
</dbReference>
<dbReference type="EC" id="1.5.1.3" evidence="3 7"/>
<evidence type="ECO:0000256" key="1">
    <source>
        <dbReference type="ARBA" id="ARBA00004903"/>
    </source>
</evidence>
<reference evidence="10" key="1">
    <citation type="journal article" date="2019" name="Int. J. Syst. Evol. Microbiol.">
        <title>The Global Catalogue of Microorganisms (GCM) 10K type strain sequencing project: providing services to taxonomists for standard genome sequencing and annotation.</title>
        <authorList>
            <consortium name="The Broad Institute Genomics Platform"/>
            <consortium name="The Broad Institute Genome Sequencing Center for Infectious Disease"/>
            <person name="Wu L."/>
            <person name="Ma J."/>
        </authorList>
    </citation>
    <scope>NUCLEOTIDE SEQUENCE [LARGE SCALE GENOMIC DNA]</scope>
    <source>
        <strain evidence="10">CGMCC 1.18575</strain>
    </source>
</reference>
<dbReference type="CDD" id="cd00209">
    <property type="entry name" value="DHFR"/>
    <property type="match status" value="1"/>
</dbReference>
<dbReference type="SUPFAM" id="SSF53597">
    <property type="entry name" value="Dihydrofolate reductase-like"/>
    <property type="match status" value="1"/>
</dbReference>
<keyword evidence="10" id="KW-1185">Reference proteome</keyword>
<comment type="pathway">
    <text evidence="1 7">Cofactor biosynthesis; tetrahydrofolate biosynthesis; 5,6,7,8-tetrahydrofolate from 7,8-dihydrofolate: step 1/1.</text>
</comment>
<evidence type="ECO:0000256" key="2">
    <source>
        <dbReference type="ARBA" id="ARBA00009539"/>
    </source>
</evidence>